<evidence type="ECO:0000313" key="10">
    <source>
        <dbReference type="Proteomes" id="UP001333818"/>
    </source>
</evidence>
<dbReference type="NCBIfam" id="TIGR01467">
    <property type="entry name" value="cobI_cbiL"/>
    <property type="match status" value="1"/>
</dbReference>
<dbReference type="RefSeq" id="WP_330483654.1">
    <property type="nucleotide sequence ID" value="NZ_JAZBJZ010000035.1"/>
</dbReference>
<keyword evidence="10" id="KW-1185">Reference proteome</keyword>
<dbReference type="GO" id="GO:0032259">
    <property type="term" value="P:methylation"/>
    <property type="evidence" value="ECO:0007669"/>
    <property type="project" value="UniProtKB-KW"/>
</dbReference>
<dbReference type="GO" id="GO:0009236">
    <property type="term" value="P:cobalamin biosynthetic process"/>
    <property type="evidence" value="ECO:0007669"/>
    <property type="project" value="UniProtKB-UniRule"/>
</dbReference>
<dbReference type="InterPro" id="IPR006364">
    <property type="entry name" value="CobI/CbiL/CobIJ_dom"/>
</dbReference>
<dbReference type="NCBIfam" id="NF004614">
    <property type="entry name" value="PRK05948.1"/>
    <property type="match status" value="1"/>
</dbReference>
<accession>A0AAW9Q2U4</accession>
<keyword evidence="4 9" id="KW-0489">Methyltransferase</keyword>
<evidence type="ECO:0000256" key="6">
    <source>
        <dbReference type="ARBA" id="ARBA00022691"/>
    </source>
</evidence>
<dbReference type="Pfam" id="PF00590">
    <property type="entry name" value="TP_methylase"/>
    <property type="match status" value="1"/>
</dbReference>
<dbReference type="EMBL" id="JAZBJZ010000035">
    <property type="protein sequence ID" value="MEE3717226.1"/>
    <property type="molecule type" value="Genomic_DNA"/>
</dbReference>
<evidence type="ECO:0000259" key="8">
    <source>
        <dbReference type="Pfam" id="PF00590"/>
    </source>
</evidence>
<dbReference type="GO" id="GO:0030788">
    <property type="term" value="F:precorrin-2 C20-methyltransferase activity"/>
    <property type="evidence" value="ECO:0007669"/>
    <property type="project" value="UniProtKB-EC"/>
</dbReference>
<gene>
    <name evidence="9" type="ORF">V2H45_10750</name>
</gene>
<comment type="pathway">
    <text evidence="1">Cofactor biosynthesis; adenosylcobalamin biosynthesis.</text>
</comment>
<protein>
    <submittedName>
        <fullName evidence="9">Precorrin-2 C(20)-methyltransferase</fullName>
        <ecNumber evidence="9">2.1.1.130</ecNumber>
    </submittedName>
</protein>
<keyword evidence="6" id="KW-0949">S-adenosyl-L-methionine</keyword>
<organism evidence="9 10">
    <name type="scientific">Tumidithrix elongata BACA0141</name>
    <dbReference type="NCBI Taxonomy" id="2716417"/>
    <lineage>
        <taxon>Bacteria</taxon>
        <taxon>Bacillati</taxon>
        <taxon>Cyanobacteriota</taxon>
        <taxon>Cyanophyceae</taxon>
        <taxon>Pseudanabaenales</taxon>
        <taxon>Pseudanabaenaceae</taxon>
        <taxon>Tumidithrix</taxon>
        <taxon>Tumidithrix elongata</taxon>
    </lineage>
</organism>
<dbReference type="PANTHER" id="PTHR43467:SF2">
    <property type="entry name" value="COBALT-PRECORRIN-2 C(20)-METHYLTRANSFERASE"/>
    <property type="match status" value="1"/>
</dbReference>
<proteinExistence type="inferred from homology"/>
<reference evidence="9" key="1">
    <citation type="submission" date="2024-01" db="EMBL/GenBank/DDBJ databases">
        <title>Bank of Algae and Cyanobacteria of the Azores (BACA) strain genomes.</title>
        <authorList>
            <person name="Luz R."/>
            <person name="Cordeiro R."/>
            <person name="Fonseca A."/>
            <person name="Goncalves V."/>
        </authorList>
    </citation>
    <scope>NUCLEOTIDE SEQUENCE</scope>
    <source>
        <strain evidence="9">BACA0141</strain>
    </source>
</reference>
<dbReference type="PANTHER" id="PTHR43467">
    <property type="entry name" value="COBALT-PRECORRIN-2 C(20)-METHYLTRANSFERASE"/>
    <property type="match status" value="1"/>
</dbReference>
<evidence type="ECO:0000256" key="5">
    <source>
        <dbReference type="ARBA" id="ARBA00022679"/>
    </source>
</evidence>
<dbReference type="SUPFAM" id="SSF53790">
    <property type="entry name" value="Tetrapyrrole methylase"/>
    <property type="match status" value="1"/>
</dbReference>
<dbReference type="Gene3D" id="3.30.950.10">
    <property type="entry name" value="Methyltransferase, Cobalt-precorrin-4 Transmethylase, Domain 2"/>
    <property type="match status" value="1"/>
</dbReference>
<evidence type="ECO:0000256" key="2">
    <source>
        <dbReference type="ARBA" id="ARBA00005879"/>
    </source>
</evidence>
<dbReference type="InterPro" id="IPR014777">
    <property type="entry name" value="4pyrrole_Mease_sub1"/>
</dbReference>
<feature type="domain" description="Tetrapyrrole methylase" evidence="8">
    <location>
        <begin position="23"/>
        <end position="233"/>
    </location>
</feature>
<keyword evidence="5 9" id="KW-0808">Transferase</keyword>
<comment type="caution">
    <text evidence="9">The sequence shown here is derived from an EMBL/GenBank/DDBJ whole genome shotgun (WGS) entry which is preliminary data.</text>
</comment>
<dbReference type="Proteomes" id="UP001333818">
    <property type="component" value="Unassembled WGS sequence"/>
</dbReference>
<dbReference type="AlphaFoldDB" id="A0AAW9Q2U4"/>
<dbReference type="InterPro" id="IPR035996">
    <property type="entry name" value="4pyrrol_Methylase_sf"/>
</dbReference>
<dbReference type="PIRSF" id="PIRSF036427">
    <property type="entry name" value="Precrrn-2_mtase"/>
    <property type="match status" value="1"/>
</dbReference>
<evidence type="ECO:0000313" key="9">
    <source>
        <dbReference type="EMBL" id="MEE3717226.1"/>
    </source>
</evidence>
<dbReference type="Gene3D" id="3.40.1010.10">
    <property type="entry name" value="Cobalt-precorrin-4 Transmethylase, Domain 1"/>
    <property type="match status" value="1"/>
</dbReference>
<dbReference type="InterPro" id="IPR012382">
    <property type="entry name" value="CobI/CbiL"/>
</dbReference>
<evidence type="ECO:0000256" key="1">
    <source>
        <dbReference type="ARBA" id="ARBA00004953"/>
    </source>
</evidence>
<dbReference type="InterPro" id="IPR000878">
    <property type="entry name" value="4pyrrol_Mease"/>
</dbReference>
<dbReference type="InterPro" id="IPR014776">
    <property type="entry name" value="4pyrrole_Mease_sub2"/>
</dbReference>
<name>A0AAW9Q2U4_9CYAN</name>
<dbReference type="CDD" id="cd11645">
    <property type="entry name" value="Precorrin_2_C20_MT"/>
    <property type="match status" value="1"/>
</dbReference>
<sequence length="261" mass="28590">MTPNHQTSNNGNRHDLGQPTLGKFYGIGVGPGDPELLTIKGFRILREVDAIAFPAGRDGKPGMAEAIASKFIQPHQQQIPLSLPVVQDNSVLRVAWQTAVINLVPYLRQGKSLAFIAEGDVSFYSSFTYMMLGLKAKCPDLEIEIVPGISSPLAAAAVVGIPLTIWSDKLAVLPALNSILDLENALDWAEVIVLMKISNTYAQIWEVLRSRDLLNHSHVVAWATLTKQRIWSNLADYPHLVPPYASLLIVSRSESMTGLED</sequence>
<comment type="similarity">
    <text evidence="2 7">Belongs to the precorrin methyltransferase family.</text>
</comment>
<evidence type="ECO:0000256" key="7">
    <source>
        <dbReference type="PIRNR" id="PIRNR036427"/>
    </source>
</evidence>
<evidence type="ECO:0000256" key="3">
    <source>
        <dbReference type="ARBA" id="ARBA00022573"/>
    </source>
</evidence>
<keyword evidence="3" id="KW-0169">Cobalamin biosynthesis</keyword>
<dbReference type="EC" id="2.1.1.130" evidence="9"/>
<evidence type="ECO:0000256" key="4">
    <source>
        <dbReference type="ARBA" id="ARBA00022603"/>
    </source>
</evidence>